<dbReference type="InterPro" id="IPR008251">
    <property type="entry name" value="Chromo_shadow_dom"/>
</dbReference>
<dbReference type="PANTHER" id="PTHR22812">
    <property type="entry name" value="CHROMOBOX PROTEIN"/>
    <property type="match status" value="1"/>
</dbReference>
<dbReference type="Proteomes" id="UP000031056">
    <property type="component" value="Unassembled WGS sequence"/>
</dbReference>
<gene>
    <name evidence="5" type="ORF">M896_030080</name>
</gene>
<dbReference type="STRING" id="1354746.A0A0B2UKX8"/>
<dbReference type="GO" id="GO:0000792">
    <property type="term" value="C:heterochromatin"/>
    <property type="evidence" value="ECO:0007669"/>
    <property type="project" value="UniProtKB-ARBA"/>
</dbReference>
<dbReference type="GeneID" id="26261292"/>
<feature type="domain" description="Chromo" evidence="4">
    <location>
        <begin position="7"/>
        <end position="65"/>
    </location>
</feature>
<dbReference type="SMART" id="SM00298">
    <property type="entry name" value="CHROMO"/>
    <property type="match status" value="1"/>
</dbReference>
<evidence type="ECO:0000256" key="2">
    <source>
        <dbReference type="ARBA" id="ARBA00023242"/>
    </source>
</evidence>
<dbReference type="Pfam" id="PF01393">
    <property type="entry name" value="Chromo_shadow"/>
    <property type="match status" value="1"/>
</dbReference>
<feature type="compositionally biased region" description="Polar residues" evidence="3">
    <location>
        <begin position="69"/>
        <end position="95"/>
    </location>
</feature>
<dbReference type="PROSITE" id="PS50013">
    <property type="entry name" value="CHROMO_2"/>
    <property type="match status" value="1"/>
</dbReference>
<proteinExistence type="predicted"/>
<evidence type="ECO:0000313" key="5">
    <source>
        <dbReference type="EMBL" id="KHN70023.1"/>
    </source>
</evidence>
<dbReference type="Gene3D" id="2.40.50.40">
    <property type="match status" value="2"/>
</dbReference>
<dbReference type="InterPro" id="IPR000953">
    <property type="entry name" value="Chromo/chromo_shadow_dom"/>
</dbReference>
<dbReference type="OrthoDB" id="433924at2759"/>
<dbReference type="EMBL" id="JOKQ01000003">
    <property type="protein sequence ID" value="KHN70023.1"/>
    <property type="molecule type" value="Genomic_DNA"/>
</dbReference>
<keyword evidence="6" id="KW-1185">Reference proteome</keyword>
<reference evidence="5 6" key="1">
    <citation type="journal article" date="2014" name="MBio">
        <title>The Ordospora colligata genome; evolution of extreme reduction in microsporidia and host-to-parasite horizontal gene transfer.</title>
        <authorList>
            <person name="Pombert J.-F."/>
            <person name="Haag K.L."/>
            <person name="Beidas S."/>
            <person name="Ebert D."/>
            <person name="Keeling P.J."/>
        </authorList>
    </citation>
    <scope>NUCLEOTIDE SEQUENCE [LARGE SCALE GENOMIC DNA]</scope>
    <source>
        <strain evidence="5 6">OC4</strain>
    </source>
</reference>
<dbReference type="InterPro" id="IPR017984">
    <property type="entry name" value="Chromo_dom_subgr"/>
</dbReference>
<dbReference type="AlphaFoldDB" id="A0A0B2UKX8"/>
<dbReference type="FunCoup" id="A0A0B2UKX8">
    <property type="interactions" value="6"/>
</dbReference>
<feature type="region of interest" description="Disordered" evidence="3">
    <location>
        <begin position="56"/>
        <end position="132"/>
    </location>
</feature>
<dbReference type="InterPro" id="IPR016197">
    <property type="entry name" value="Chromo-like_dom_sf"/>
</dbReference>
<comment type="subcellular location">
    <subcellularLocation>
        <location evidence="1">Nucleus</location>
    </subcellularLocation>
</comment>
<accession>A0A0B2UKX8</accession>
<keyword evidence="2" id="KW-0539">Nucleus</keyword>
<comment type="caution">
    <text evidence="5">The sequence shown here is derived from an EMBL/GenBank/DDBJ whole genome shotgun (WGS) entry which is preliminary data.</text>
</comment>
<dbReference type="PROSITE" id="PS00598">
    <property type="entry name" value="CHROMO_1"/>
    <property type="match status" value="1"/>
</dbReference>
<dbReference type="InParanoid" id="A0A0B2UKX8"/>
<dbReference type="Pfam" id="PF00385">
    <property type="entry name" value="Chromo"/>
    <property type="match status" value="1"/>
</dbReference>
<organism evidence="5 6">
    <name type="scientific">Ordospora colligata OC4</name>
    <dbReference type="NCBI Taxonomy" id="1354746"/>
    <lineage>
        <taxon>Eukaryota</taxon>
        <taxon>Fungi</taxon>
        <taxon>Fungi incertae sedis</taxon>
        <taxon>Microsporidia</taxon>
        <taxon>Ordosporidae</taxon>
        <taxon>Ordospora</taxon>
    </lineage>
</organism>
<feature type="compositionally biased region" description="Polar residues" evidence="3">
    <location>
        <begin position="109"/>
        <end position="118"/>
    </location>
</feature>
<evidence type="ECO:0000256" key="1">
    <source>
        <dbReference type="ARBA" id="ARBA00004123"/>
    </source>
</evidence>
<dbReference type="PRINTS" id="PR00504">
    <property type="entry name" value="CHROMODOMAIN"/>
</dbReference>
<evidence type="ECO:0000259" key="4">
    <source>
        <dbReference type="PROSITE" id="PS50013"/>
    </source>
</evidence>
<sequence length="206" mass="23428">MSAEDVYVVEKVVASRTLKGVKQYLLKWQGYPDSDNTWENEKNIFCKDMIQEYENTKAMPNKKQKKGKQSNLNPSEAKATQNPQESAAEQESYGTNKRKSRSQKDKNELQNNNKQSQEGIKRKPRTKSKVLPDTQAKIDNLSSAVDKVISVEMNDSKNGLVVYLLFKNGENGKFPAEIIHEKCPIPLLEYYESNLVFCEDGVDASK</sequence>
<dbReference type="VEuPathDB" id="MicrosporidiaDB:M896_030080"/>
<dbReference type="GO" id="GO:0005634">
    <property type="term" value="C:nucleus"/>
    <property type="evidence" value="ECO:0007669"/>
    <property type="project" value="UniProtKB-SubCell"/>
</dbReference>
<dbReference type="HOGENOM" id="CLU_045874_2_0_1"/>
<evidence type="ECO:0000256" key="3">
    <source>
        <dbReference type="SAM" id="MobiDB-lite"/>
    </source>
</evidence>
<protein>
    <submittedName>
        <fullName evidence="5">Chromatin organization modifier protein</fullName>
    </submittedName>
</protein>
<dbReference type="InterPro" id="IPR023780">
    <property type="entry name" value="Chromo_domain"/>
</dbReference>
<dbReference type="RefSeq" id="XP_014564065.1">
    <property type="nucleotide sequence ID" value="XM_014708579.1"/>
</dbReference>
<dbReference type="SUPFAM" id="SSF54160">
    <property type="entry name" value="Chromo domain-like"/>
    <property type="match status" value="2"/>
</dbReference>
<dbReference type="InterPro" id="IPR051219">
    <property type="entry name" value="Heterochromatin_chromo-domain"/>
</dbReference>
<dbReference type="InterPro" id="IPR023779">
    <property type="entry name" value="Chromodomain_CS"/>
</dbReference>
<evidence type="ECO:0000313" key="6">
    <source>
        <dbReference type="Proteomes" id="UP000031056"/>
    </source>
</evidence>
<name>A0A0B2UKX8_9MICR</name>